<organism evidence="3 4">
    <name type="scientific">Streptomyces fulvorobeus</name>
    <dbReference type="NCBI Taxonomy" id="284028"/>
    <lineage>
        <taxon>Bacteria</taxon>
        <taxon>Bacillati</taxon>
        <taxon>Actinomycetota</taxon>
        <taxon>Actinomycetes</taxon>
        <taxon>Kitasatosporales</taxon>
        <taxon>Streptomycetaceae</taxon>
        <taxon>Streptomyces</taxon>
    </lineage>
</organism>
<gene>
    <name evidence="3" type="ORF">HEB29_001450</name>
</gene>
<dbReference type="Proteomes" id="UP000530403">
    <property type="component" value="Unassembled WGS sequence"/>
</dbReference>
<keyword evidence="2" id="KW-0472">Membrane</keyword>
<feature type="transmembrane region" description="Helical" evidence="2">
    <location>
        <begin position="126"/>
        <end position="146"/>
    </location>
</feature>
<evidence type="ECO:0000313" key="4">
    <source>
        <dbReference type="Proteomes" id="UP000530403"/>
    </source>
</evidence>
<evidence type="ECO:0000256" key="2">
    <source>
        <dbReference type="SAM" id="Phobius"/>
    </source>
</evidence>
<feature type="transmembrane region" description="Helical" evidence="2">
    <location>
        <begin position="66"/>
        <end position="90"/>
    </location>
</feature>
<protein>
    <submittedName>
        <fullName evidence="3">Uncharacterized protein</fullName>
    </submittedName>
</protein>
<reference evidence="3 4" key="1">
    <citation type="submission" date="2020-07" db="EMBL/GenBank/DDBJ databases">
        <title>Sequencing the genomes of 1000 actinobacteria strains.</title>
        <authorList>
            <person name="Klenk H.-P."/>
        </authorList>
    </citation>
    <scope>NUCLEOTIDE SEQUENCE [LARGE SCALE GENOMIC DNA]</scope>
    <source>
        <strain evidence="3 4">DSM 41455</strain>
    </source>
</reference>
<dbReference type="EMBL" id="JACCCF010000001">
    <property type="protein sequence ID" value="NYE40439.1"/>
    <property type="molecule type" value="Genomic_DNA"/>
</dbReference>
<sequence>MSTEGRYTTDQLDRAADRLQEMVDAQLDIARRQAEGWRNFLTLATGLLTAVLILKGRDNVTELTTGYRVAVITLLMLAFASLLAAAFAAVSAAHGKPGDVLEYPDPRSLIDWETRERRRIVGHIRFVCRATAGGVIAVVAAVLLTWTAPAAEEKKPSTPLVTVRTPAGPVCGELVAVNARGLTLRVAPAPVTGDEAKDDKARGPAKPGVLRHVPWGPKATEATPAPTC</sequence>
<comment type="caution">
    <text evidence="3">The sequence shown here is derived from an EMBL/GenBank/DDBJ whole genome shotgun (WGS) entry which is preliminary data.</text>
</comment>
<keyword evidence="2" id="KW-1133">Transmembrane helix</keyword>
<evidence type="ECO:0000256" key="1">
    <source>
        <dbReference type="SAM" id="MobiDB-lite"/>
    </source>
</evidence>
<dbReference type="RefSeq" id="WP_173312930.1">
    <property type="nucleotide sequence ID" value="NZ_BAAAUE010000007.1"/>
</dbReference>
<keyword evidence="2" id="KW-0812">Transmembrane</keyword>
<evidence type="ECO:0000313" key="3">
    <source>
        <dbReference type="EMBL" id="NYE40439.1"/>
    </source>
</evidence>
<accession>A0A7Y9KV51</accession>
<dbReference type="AlphaFoldDB" id="A0A7Y9KV51"/>
<name>A0A7Y9KV51_9ACTN</name>
<feature type="transmembrane region" description="Helical" evidence="2">
    <location>
        <begin position="36"/>
        <end position="54"/>
    </location>
</feature>
<proteinExistence type="predicted"/>
<feature type="region of interest" description="Disordered" evidence="1">
    <location>
        <begin position="190"/>
        <end position="228"/>
    </location>
</feature>